<comment type="similarity">
    <text evidence="1">Belongs to the leucine-binding protein family.</text>
</comment>
<organism evidence="4 5">
    <name type="scientific">Gynuella sunshinyii YC6258</name>
    <dbReference type="NCBI Taxonomy" id="1445510"/>
    <lineage>
        <taxon>Bacteria</taxon>
        <taxon>Pseudomonadati</taxon>
        <taxon>Pseudomonadota</taxon>
        <taxon>Gammaproteobacteria</taxon>
        <taxon>Oceanospirillales</taxon>
        <taxon>Saccharospirillaceae</taxon>
        <taxon>Gynuella</taxon>
    </lineage>
</organism>
<dbReference type="RefSeq" id="WP_044619256.1">
    <property type="nucleotide sequence ID" value="NZ_CP007142.1"/>
</dbReference>
<protein>
    <submittedName>
        <fullName evidence="4">ABC-type branched-chain amino acid transport system, periplasmic component</fullName>
    </submittedName>
</protein>
<evidence type="ECO:0000256" key="2">
    <source>
        <dbReference type="ARBA" id="ARBA00022729"/>
    </source>
</evidence>
<sequence>MHKVVRAICIFLGLAGGGLAVAQNIGVMLGGISASAADASSIEKLCIVESVQERSGVTFHIYENHRSRIGSVTAAQKMVEDGVELALLPLISDEAIAAISVLREAHIPYLTSATSDSVIKTPKDGLSLFPRNNDQAEALAQFYLERYPSRPLAVITDASSAYSKQLSAQFMSQLKIMNASVAVTEHNVVGDSLVKLPDLSGYVVFAALLNPKIALLYRQLRDDGNVILIGPDSIGARKEFIEIVGPTNDNNGTRMIFLKNWDGEVRGEYKDDFWAVFYQGCNKQSQPTFVNAYVYDMVSLAAEWGRSRDTENPLAVLAKSQRSSIFDGQPIRFSENGYRRKSYFFYEYLGGDEIHPIPSSLNISQSD</sequence>
<proteinExistence type="inferred from homology"/>
<dbReference type="Proteomes" id="UP000032266">
    <property type="component" value="Chromosome"/>
</dbReference>
<dbReference type="InterPro" id="IPR028082">
    <property type="entry name" value="Peripla_BP_I"/>
</dbReference>
<feature type="domain" description="Leucine-binding protein" evidence="3">
    <location>
        <begin position="70"/>
        <end position="303"/>
    </location>
</feature>
<name>A0A0C5VTM6_9GAMM</name>
<dbReference type="SUPFAM" id="SSF53822">
    <property type="entry name" value="Periplasmic binding protein-like I"/>
    <property type="match status" value="1"/>
</dbReference>
<dbReference type="STRING" id="1445510.YC6258_05508"/>
<gene>
    <name evidence="4" type="ORF">YC6258_05508</name>
</gene>
<dbReference type="OrthoDB" id="5859158at2"/>
<accession>A0A0C5VTM6</accession>
<keyword evidence="2" id="KW-0732">Signal</keyword>
<dbReference type="KEGG" id="gsn:YC6258_05508"/>
<evidence type="ECO:0000313" key="5">
    <source>
        <dbReference type="Proteomes" id="UP000032266"/>
    </source>
</evidence>
<dbReference type="InterPro" id="IPR028081">
    <property type="entry name" value="Leu-bd"/>
</dbReference>
<dbReference type="HOGENOM" id="CLU_734955_0_0_6"/>
<dbReference type="Gene3D" id="3.40.50.2300">
    <property type="match status" value="2"/>
</dbReference>
<evidence type="ECO:0000259" key="3">
    <source>
        <dbReference type="Pfam" id="PF13458"/>
    </source>
</evidence>
<dbReference type="AlphaFoldDB" id="A0A0C5VTM6"/>
<evidence type="ECO:0000256" key="1">
    <source>
        <dbReference type="ARBA" id="ARBA00010062"/>
    </source>
</evidence>
<dbReference type="EMBL" id="CP007142">
    <property type="protein sequence ID" value="AJQ97536.1"/>
    <property type="molecule type" value="Genomic_DNA"/>
</dbReference>
<dbReference type="Pfam" id="PF13458">
    <property type="entry name" value="Peripla_BP_6"/>
    <property type="match status" value="1"/>
</dbReference>
<reference evidence="4 5" key="1">
    <citation type="submission" date="2014-01" db="EMBL/GenBank/DDBJ databases">
        <title>Full genme sequencing of cellulolytic bacterium Gynuella sunshinyii YC6258T gen. nov., sp. nov.</title>
        <authorList>
            <person name="Khan H."/>
            <person name="Chung E.J."/>
            <person name="Chung Y.R."/>
        </authorList>
    </citation>
    <scope>NUCLEOTIDE SEQUENCE [LARGE SCALE GENOMIC DNA]</scope>
    <source>
        <strain evidence="4 5">YC6258</strain>
    </source>
</reference>
<keyword evidence="5" id="KW-1185">Reference proteome</keyword>
<evidence type="ECO:0000313" key="4">
    <source>
        <dbReference type="EMBL" id="AJQ97536.1"/>
    </source>
</evidence>